<dbReference type="Proteomes" id="UP000598174">
    <property type="component" value="Unassembled WGS sequence"/>
</dbReference>
<feature type="domain" description="Transcription regulator PadR N-terminal" evidence="1">
    <location>
        <begin position="27"/>
        <end position="81"/>
    </location>
</feature>
<gene>
    <name evidence="2" type="ORF">Afe05nite_22190</name>
</gene>
<evidence type="ECO:0000313" key="3">
    <source>
        <dbReference type="Proteomes" id="UP000598174"/>
    </source>
</evidence>
<comment type="caution">
    <text evidence="2">The sequence shown here is derived from an EMBL/GenBank/DDBJ whole genome shotgun (WGS) entry which is preliminary data.</text>
</comment>
<dbReference type="InterPro" id="IPR005149">
    <property type="entry name" value="Tscrpt_reg_PadR_N"/>
</dbReference>
<name>A0A919IY94_9ACTN</name>
<organism evidence="2 3">
    <name type="scientific">Paractinoplanes ferrugineus</name>
    <dbReference type="NCBI Taxonomy" id="113564"/>
    <lineage>
        <taxon>Bacteria</taxon>
        <taxon>Bacillati</taxon>
        <taxon>Actinomycetota</taxon>
        <taxon>Actinomycetes</taxon>
        <taxon>Micromonosporales</taxon>
        <taxon>Micromonosporaceae</taxon>
        <taxon>Paractinoplanes</taxon>
    </lineage>
</organism>
<accession>A0A919IY94</accession>
<dbReference type="InterPro" id="IPR036390">
    <property type="entry name" value="WH_DNA-bd_sf"/>
</dbReference>
<dbReference type="RefSeq" id="WP_203816942.1">
    <property type="nucleotide sequence ID" value="NZ_BAAABP010000071.1"/>
</dbReference>
<protein>
    <submittedName>
        <fullName evidence="2">Transcriptional regulator</fullName>
    </submittedName>
</protein>
<dbReference type="Pfam" id="PF03551">
    <property type="entry name" value="PadR"/>
    <property type="match status" value="1"/>
</dbReference>
<dbReference type="EMBL" id="BOMM01000016">
    <property type="protein sequence ID" value="GIE10379.1"/>
    <property type="molecule type" value="Genomic_DNA"/>
</dbReference>
<evidence type="ECO:0000313" key="2">
    <source>
        <dbReference type="EMBL" id="GIE10379.1"/>
    </source>
</evidence>
<proteinExistence type="predicted"/>
<dbReference type="Gene3D" id="1.10.10.10">
    <property type="entry name" value="Winged helix-like DNA-binding domain superfamily/Winged helix DNA-binding domain"/>
    <property type="match status" value="1"/>
</dbReference>
<dbReference type="SUPFAM" id="SSF46785">
    <property type="entry name" value="Winged helix' DNA-binding domain"/>
    <property type="match status" value="1"/>
</dbReference>
<sequence>MTNPVRVTAAVSKVLAVFLEDPEADRYGLDLMRASGHPSGTLYPILLRLQRAGWVDAIWEDVDPVAAGRPARRYYRLTPDGLVTARLEIAALRQQLDRASGADKAGVTEPRPA</sequence>
<evidence type="ECO:0000259" key="1">
    <source>
        <dbReference type="Pfam" id="PF03551"/>
    </source>
</evidence>
<keyword evidence="3" id="KW-1185">Reference proteome</keyword>
<dbReference type="AlphaFoldDB" id="A0A919IY94"/>
<reference evidence="2" key="1">
    <citation type="submission" date="2021-01" db="EMBL/GenBank/DDBJ databases">
        <title>Whole genome shotgun sequence of Actinoplanes ferrugineus NBRC 15555.</title>
        <authorList>
            <person name="Komaki H."/>
            <person name="Tamura T."/>
        </authorList>
    </citation>
    <scope>NUCLEOTIDE SEQUENCE</scope>
    <source>
        <strain evidence="2">NBRC 15555</strain>
    </source>
</reference>
<dbReference type="InterPro" id="IPR036388">
    <property type="entry name" value="WH-like_DNA-bd_sf"/>
</dbReference>